<dbReference type="OrthoDB" id="10639044at2759"/>
<dbReference type="AlphaFoldDB" id="A0A1I7S4N7"/>
<evidence type="ECO:0000313" key="4">
    <source>
        <dbReference type="WBParaSite" id="BXY_0797000.1"/>
    </source>
</evidence>
<name>A0A1I7S4N7_BURXY</name>
<dbReference type="Proteomes" id="UP000659654">
    <property type="component" value="Unassembled WGS sequence"/>
</dbReference>
<gene>
    <name evidence="1" type="ORF">BXYJ_LOCUS9771</name>
</gene>
<sequence>MASEGTADVLSVLEDVDRRSSKIFVWLSEALDRKAHHYDVAERMELAQDEAVFAEEILRDVKTDAGNLDEEVQQKIREVSSRLKRAKVCIETLQKVDLNYRNMHNPQYYVKVPLSLEPLKSHLLEAENKVEFQVMESIFDKAAFTLQLQNKSSRVSILDKAKAKVAKSAPVVTSDENEQMDKLKKMLSEPALKFVHNLRVLSREDLDLLEGGRPTNSLKNNAQEPAYLISNHAFCVYDRIKSTKGNSVQVQVILDLFFACCRPRTINMGDVFRYSNDCLFLTHVLLLLCKRNPKYPNFPAQLQRITSERKKVIEEEVEFLANQHLAFSSNALCAWLDGDTDEFAIVYSKLKQVILRMKQFLRPVDLVLLSNRIFMKVMNNVFGLVLHSEYDAATHAGFILLLIRKVDKELKSILSLDLECDILKMVEKKKSAFIEIFMGDKEDLLKKWFLSKSSKDPLDKVLKQEEFQTLMDKRFGTVALSSAPPTPRPVQ</sequence>
<reference evidence="4" key="1">
    <citation type="submission" date="2016-11" db="UniProtKB">
        <authorList>
            <consortium name="WormBaseParasite"/>
        </authorList>
    </citation>
    <scope>IDENTIFICATION</scope>
</reference>
<organism evidence="2 4">
    <name type="scientific">Bursaphelenchus xylophilus</name>
    <name type="common">Pinewood nematode worm</name>
    <name type="synonym">Aphelenchoides xylophilus</name>
    <dbReference type="NCBI Taxonomy" id="6326"/>
    <lineage>
        <taxon>Eukaryota</taxon>
        <taxon>Metazoa</taxon>
        <taxon>Ecdysozoa</taxon>
        <taxon>Nematoda</taxon>
        <taxon>Chromadorea</taxon>
        <taxon>Rhabditida</taxon>
        <taxon>Tylenchina</taxon>
        <taxon>Tylenchomorpha</taxon>
        <taxon>Aphelenchoidea</taxon>
        <taxon>Aphelenchoididae</taxon>
        <taxon>Bursaphelenchus</taxon>
    </lineage>
</organism>
<keyword evidence="3" id="KW-1185">Reference proteome</keyword>
<accession>A0A1I7S4N7</accession>
<proteinExistence type="predicted"/>
<evidence type="ECO:0000313" key="1">
    <source>
        <dbReference type="EMBL" id="CAD5227226.1"/>
    </source>
</evidence>
<dbReference type="Proteomes" id="UP000095284">
    <property type="component" value="Unplaced"/>
</dbReference>
<dbReference type="Proteomes" id="UP000582659">
    <property type="component" value="Unassembled WGS sequence"/>
</dbReference>
<dbReference type="EMBL" id="CAJFCV020000004">
    <property type="protein sequence ID" value="CAG9117260.1"/>
    <property type="molecule type" value="Genomic_DNA"/>
</dbReference>
<evidence type="ECO:0000313" key="2">
    <source>
        <dbReference type="Proteomes" id="UP000095284"/>
    </source>
</evidence>
<reference evidence="1" key="2">
    <citation type="submission" date="2020-09" db="EMBL/GenBank/DDBJ databases">
        <authorList>
            <person name="Kikuchi T."/>
        </authorList>
    </citation>
    <scope>NUCLEOTIDE SEQUENCE</scope>
    <source>
        <strain evidence="1">Ka4C1</strain>
    </source>
</reference>
<dbReference type="WBParaSite" id="BXY_0797000.1">
    <property type="protein sequence ID" value="BXY_0797000.1"/>
    <property type="gene ID" value="BXY_0797000"/>
</dbReference>
<protein>
    <submittedName>
        <fullName evidence="1">(pine wood nematode) hypothetical protein</fullName>
    </submittedName>
</protein>
<evidence type="ECO:0000313" key="3">
    <source>
        <dbReference type="Proteomes" id="UP000659654"/>
    </source>
</evidence>
<dbReference type="EMBL" id="CAJFDI010000004">
    <property type="protein sequence ID" value="CAD5227226.1"/>
    <property type="molecule type" value="Genomic_DNA"/>
</dbReference>